<evidence type="ECO:0000256" key="13">
    <source>
        <dbReference type="ARBA" id="ARBA00023136"/>
    </source>
</evidence>
<dbReference type="InterPro" id="IPR011009">
    <property type="entry name" value="Kinase-like_dom_sf"/>
</dbReference>
<dbReference type="Pfam" id="PF08276">
    <property type="entry name" value="PAN_2"/>
    <property type="match status" value="1"/>
</dbReference>
<evidence type="ECO:0000256" key="2">
    <source>
        <dbReference type="ARBA" id="ARBA00022475"/>
    </source>
</evidence>
<dbReference type="PANTHER" id="PTHR32444">
    <property type="entry name" value="BULB-TYPE LECTIN DOMAIN-CONTAINING PROTEIN"/>
    <property type="match status" value="1"/>
</dbReference>
<keyword evidence="6 21" id="KW-0812">Transmembrane</keyword>
<evidence type="ECO:0000256" key="8">
    <source>
        <dbReference type="ARBA" id="ARBA00022734"/>
    </source>
</evidence>
<keyword evidence="5 19" id="KW-0808">Transferase</keyword>
<dbReference type="GO" id="GO:0048544">
    <property type="term" value="P:recognition of pollen"/>
    <property type="evidence" value="ECO:0007669"/>
    <property type="project" value="InterPro"/>
</dbReference>
<keyword evidence="14" id="KW-1015">Disulfide bond</keyword>
<evidence type="ECO:0000256" key="21">
    <source>
        <dbReference type="SAM" id="Phobius"/>
    </source>
</evidence>
<evidence type="ECO:0000259" key="25">
    <source>
        <dbReference type="PROSITE" id="PS50948"/>
    </source>
</evidence>
<dbReference type="InterPro" id="IPR001245">
    <property type="entry name" value="Ser-Thr/Tyr_kinase_cat_dom"/>
</dbReference>
<dbReference type="InterPro" id="IPR001480">
    <property type="entry name" value="Bulb-type_lectin_dom"/>
</dbReference>
<keyword evidence="2" id="KW-1003">Cell membrane</keyword>
<evidence type="ECO:0000256" key="18">
    <source>
        <dbReference type="ARBA" id="ARBA00048679"/>
    </source>
</evidence>
<evidence type="ECO:0000256" key="5">
    <source>
        <dbReference type="ARBA" id="ARBA00022679"/>
    </source>
</evidence>
<keyword evidence="16" id="KW-0325">Glycoprotein</keyword>
<keyword evidence="10 19" id="KW-0418">Kinase</keyword>
<reference evidence="26 27" key="1">
    <citation type="submission" date="2023-12" db="EMBL/GenBank/DDBJ databases">
        <title>A high-quality genome assembly for Dillenia turbinata (Dilleniales).</title>
        <authorList>
            <person name="Chanderbali A."/>
        </authorList>
    </citation>
    <scope>NUCLEOTIDE SEQUENCE [LARGE SCALE GENOMIC DNA]</scope>
    <source>
        <strain evidence="26">LSX21</strain>
        <tissue evidence="26">Leaf</tissue>
    </source>
</reference>
<keyword evidence="8" id="KW-0430">Lectin</keyword>
<evidence type="ECO:0000256" key="11">
    <source>
        <dbReference type="ARBA" id="ARBA00022840"/>
    </source>
</evidence>
<feature type="domain" description="Bulb-type lectin" evidence="24">
    <location>
        <begin position="28"/>
        <end position="149"/>
    </location>
</feature>
<dbReference type="SMART" id="SM00473">
    <property type="entry name" value="PAN_AP"/>
    <property type="match status" value="1"/>
</dbReference>
<name>A0AAN8VE81_9MAGN</name>
<dbReference type="GO" id="GO:0005886">
    <property type="term" value="C:plasma membrane"/>
    <property type="evidence" value="ECO:0007669"/>
    <property type="project" value="UniProtKB-SubCell"/>
</dbReference>
<organism evidence="26 27">
    <name type="scientific">Dillenia turbinata</name>
    <dbReference type="NCBI Taxonomy" id="194707"/>
    <lineage>
        <taxon>Eukaryota</taxon>
        <taxon>Viridiplantae</taxon>
        <taxon>Streptophyta</taxon>
        <taxon>Embryophyta</taxon>
        <taxon>Tracheophyta</taxon>
        <taxon>Spermatophyta</taxon>
        <taxon>Magnoliopsida</taxon>
        <taxon>eudicotyledons</taxon>
        <taxon>Gunneridae</taxon>
        <taxon>Pentapetalae</taxon>
        <taxon>Dilleniales</taxon>
        <taxon>Dilleniaceae</taxon>
        <taxon>Dillenia</taxon>
    </lineage>
</organism>
<feature type="transmembrane region" description="Helical" evidence="21">
    <location>
        <begin position="444"/>
        <end position="465"/>
    </location>
</feature>
<dbReference type="PROSITE" id="PS50948">
    <property type="entry name" value="PAN"/>
    <property type="match status" value="1"/>
</dbReference>
<dbReference type="AlphaFoldDB" id="A0AAN8VE81"/>
<comment type="similarity">
    <text evidence="19">Belongs to the protein kinase superfamily. Ser/Thr protein kinase family.</text>
</comment>
<dbReference type="Pfam" id="PF01453">
    <property type="entry name" value="B_lectin"/>
    <property type="match status" value="1"/>
</dbReference>
<dbReference type="FunFam" id="1.10.510.10:FF:001023">
    <property type="entry name" value="Os07g0541700 protein"/>
    <property type="match status" value="1"/>
</dbReference>
<keyword evidence="15" id="KW-0675">Receptor</keyword>
<dbReference type="PROSITE" id="PS50927">
    <property type="entry name" value="BULB_LECTIN"/>
    <property type="match status" value="1"/>
</dbReference>
<dbReference type="SMART" id="SM00108">
    <property type="entry name" value="B_lectin"/>
    <property type="match status" value="1"/>
</dbReference>
<dbReference type="PROSITE" id="PS00107">
    <property type="entry name" value="PROTEIN_KINASE_ATP"/>
    <property type="match status" value="1"/>
</dbReference>
<comment type="subcellular location">
    <subcellularLocation>
        <location evidence="1">Cell membrane</location>
        <topology evidence="1">Single-pass type I membrane protein</topology>
    </subcellularLocation>
</comment>
<dbReference type="InterPro" id="IPR036426">
    <property type="entry name" value="Bulb-type_lectin_dom_sf"/>
</dbReference>
<keyword evidence="9 19" id="KW-0547">Nucleotide-binding</keyword>
<protein>
    <recommendedName>
        <fullName evidence="19">Receptor-like serine/threonine-protein kinase</fullName>
        <ecNumber evidence="19">2.7.11.1</ecNumber>
    </recommendedName>
</protein>
<comment type="caution">
    <text evidence="26">The sequence shown here is derived from an EMBL/GenBank/DDBJ whole genome shotgun (WGS) entry which is preliminary data.</text>
</comment>
<dbReference type="InterPro" id="IPR021820">
    <property type="entry name" value="S-locus_recpt_kinase_C"/>
</dbReference>
<evidence type="ECO:0000256" key="10">
    <source>
        <dbReference type="ARBA" id="ARBA00022777"/>
    </source>
</evidence>
<dbReference type="Pfam" id="PF11883">
    <property type="entry name" value="DUF3403"/>
    <property type="match status" value="1"/>
</dbReference>
<feature type="chain" id="PRO_5043005561" description="Receptor-like serine/threonine-protein kinase" evidence="22">
    <location>
        <begin position="28"/>
        <end position="862"/>
    </location>
</feature>
<dbReference type="GO" id="GO:0004674">
    <property type="term" value="F:protein serine/threonine kinase activity"/>
    <property type="evidence" value="ECO:0007669"/>
    <property type="project" value="UniProtKB-KW"/>
</dbReference>
<evidence type="ECO:0000256" key="9">
    <source>
        <dbReference type="ARBA" id="ARBA00022741"/>
    </source>
</evidence>
<dbReference type="Proteomes" id="UP001370490">
    <property type="component" value="Unassembled WGS sequence"/>
</dbReference>
<dbReference type="Gene3D" id="3.30.200.20">
    <property type="entry name" value="Phosphorylase Kinase, domain 1"/>
    <property type="match status" value="1"/>
</dbReference>
<sequence>MEKHNMSYVHVILKSLALISVFSFCSSLDTINPNQPFRDGDVLLSENEIFALGFFSPGNSSRSYLGIWYNKVSEKDVVWVANRDNPINNSSGVLSTDPKGNLVLYDESRNSIVWSANVSSNYGSYVQLLGYGNLVLIEQNSQSVLWQSFDYPTDVWLPVMKIGSNRRSGMNWFITSWKSSDDPSSGDFRYGLDPLGSTQYILSNRSTWFWRTKPWPWLWSDEEVPGMYHYNYVKVNNQDQTYMSYTLDDPSILTQVVVDNTGSLQRLTWSDKNHQWIQVWSAPEGVCDKYGHCGPYSICSPSTTNAFECSCLPGFKPKSPSDWYTRDGSDGCVRNNNVSMCQNGEGFVTVAGVVVPDTSMAQVKKGPSSKKCKQECLKNCTCTAYAATTANGDGSGESVCFTWFGELIDIRLAPSYGVDLYIRVDSIDLAEYGGQNKRFNAKKVIILVISLSFAVMVLPIAFFALRRIRRRKIRAEQEKHGSVSLFGSMTYASNCTHASSATDELHEGSQFPDLPFYDLTTMIAATNNFSSENKLGQGGFGSVYKGQLPNGREIAVKRLSKDSGQGTEEFKNEVKLIVKLQHKNLVNLLGCCIQKEERMLVYEYLPNKSLDTFIFGMASTNDSNFVLLDYLMTILLRLLCADQERRVYLDWRKRYEIILGIARGILYLHQDSRLKIIHRDVKTSNVLLDAAMNPKISDFGIAKICGGEQNHAKTRKVRLYVTGICNLWKIFDKIRFVLLEIISSKKNNIDYYDYPSLNLIGHVWDLWREGKALEIVDSSLKESCPSQEVERCIHVGLLCVQECATDRPTMSEVILMLGSDMSLPCPKEPGFFLRTSCNSNKLDKNGEHYSANEVTITNVDPR</sequence>
<dbReference type="Gene3D" id="1.10.510.10">
    <property type="entry name" value="Transferase(Phosphotransferase) domain 1"/>
    <property type="match status" value="2"/>
</dbReference>
<dbReference type="PROSITE" id="PS00108">
    <property type="entry name" value="PROTEIN_KINASE_ST"/>
    <property type="match status" value="1"/>
</dbReference>
<dbReference type="InterPro" id="IPR000719">
    <property type="entry name" value="Prot_kinase_dom"/>
</dbReference>
<evidence type="ECO:0000256" key="17">
    <source>
        <dbReference type="ARBA" id="ARBA00047899"/>
    </source>
</evidence>
<comment type="catalytic activity">
    <reaction evidence="17 19">
        <text>L-threonyl-[protein] + ATP = O-phospho-L-threonyl-[protein] + ADP + H(+)</text>
        <dbReference type="Rhea" id="RHEA:46608"/>
        <dbReference type="Rhea" id="RHEA-COMP:11060"/>
        <dbReference type="Rhea" id="RHEA-COMP:11605"/>
        <dbReference type="ChEBI" id="CHEBI:15378"/>
        <dbReference type="ChEBI" id="CHEBI:30013"/>
        <dbReference type="ChEBI" id="CHEBI:30616"/>
        <dbReference type="ChEBI" id="CHEBI:61977"/>
        <dbReference type="ChEBI" id="CHEBI:456216"/>
        <dbReference type="EC" id="2.7.11.1"/>
    </reaction>
</comment>
<dbReference type="PANTHER" id="PTHR32444:SF63">
    <property type="entry name" value="G-TYPE LECTIN S-RECEPTOR-LIKE SERINE_THREONINE-PROTEIN KINASE RKS1"/>
    <property type="match status" value="1"/>
</dbReference>
<dbReference type="InterPro" id="IPR003609">
    <property type="entry name" value="Pan_app"/>
</dbReference>
<dbReference type="Pfam" id="PF07714">
    <property type="entry name" value="PK_Tyr_Ser-Thr"/>
    <property type="match status" value="1"/>
</dbReference>
<evidence type="ECO:0000256" key="19">
    <source>
        <dbReference type="PIRNR" id="PIRNR000641"/>
    </source>
</evidence>
<feature type="domain" description="Protein kinase" evidence="23">
    <location>
        <begin position="529"/>
        <end position="862"/>
    </location>
</feature>
<evidence type="ECO:0000256" key="4">
    <source>
        <dbReference type="ARBA" id="ARBA00022536"/>
    </source>
</evidence>
<evidence type="ECO:0000256" key="20">
    <source>
        <dbReference type="PROSITE-ProRule" id="PRU10141"/>
    </source>
</evidence>
<dbReference type="InterPro" id="IPR017441">
    <property type="entry name" value="Protein_kinase_ATP_BS"/>
</dbReference>
<dbReference type="GO" id="GO:0030246">
    <property type="term" value="F:carbohydrate binding"/>
    <property type="evidence" value="ECO:0007669"/>
    <property type="project" value="UniProtKB-KW"/>
</dbReference>
<evidence type="ECO:0000313" key="26">
    <source>
        <dbReference type="EMBL" id="KAK6932435.1"/>
    </source>
</evidence>
<keyword evidence="27" id="KW-1185">Reference proteome</keyword>
<dbReference type="EMBL" id="JBAMMX010000010">
    <property type="protein sequence ID" value="KAK6932435.1"/>
    <property type="molecule type" value="Genomic_DNA"/>
</dbReference>
<dbReference type="Pfam" id="PF00954">
    <property type="entry name" value="S_locus_glycop"/>
    <property type="match status" value="1"/>
</dbReference>
<evidence type="ECO:0000256" key="22">
    <source>
        <dbReference type="SAM" id="SignalP"/>
    </source>
</evidence>
<feature type="domain" description="Apple" evidence="25">
    <location>
        <begin position="341"/>
        <end position="425"/>
    </location>
</feature>
<dbReference type="FunFam" id="3.30.200.20:FF:000330">
    <property type="entry name" value="G-type lectin S-receptor-like serine/threonine-protein kinase At4g03230"/>
    <property type="match status" value="1"/>
</dbReference>
<dbReference type="EC" id="2.7.11.1" evidence="19"/>
<dbReference type="SUPFAM" id="SSF56112">
    <property type="entry name" value="Protein kinase-like (PK-like)"/>
    <property type="match status" value="1"/>
</dbReference>
<dbReference type="PIRSF" id="PIRSF000641">
    <property type="entry name" value="SRK"/>
    <property type="match status" value="1"/>
</dbReference>
<proteinExistence type="inferred from homology"/>
<keyword evidence="13 21" id="KW-0472">Membrane</keyword>
<feature type="binding site" evidence="20">
    <location>
        <position position="557"/>
    </location>
    <ligand>
        <name>ATP</name>
        <dbReference type="ChEBI" id="CHEBI:30616"/>
    </ligand>
</feature>
<dbReference type="SUPFAM" id="SSF51110">
    <property type="entry name" value="alpha-D-mannose-specific plant lectins"/>
    <property type="match status" value="1"/>
</dbReference>
<evidence type="ECO:0000256" key="12">
    <source>
        <dbReference type="ARBA" id="ARBA00022989"/>
    </source>
</evidence>
<keyword evidence="12 21" id="KW-1133">Transmembrane helix</keyword>
<dbReference type="SMART" id="SM00220">
    <property type="entry name" value="S_TKc"/>
    <property type="match status" value="1"/>
</dbReference>
<evidence type="ECO:0000256" key="14">
    <source>
        <dbReference type="ARBA" id="ARBA00023157"/>
    </source>
</evidence>
<evidence type="ECO:0000256" key="7">
    <source>
        <dbReference type="ARBA" id="ARBA00022729"/>
    </source>
</evidence>
<evidence type="ECO:0000256" key="16">
    <source>
        <dbReference type="ARBA" id="ARBA00023180"/>
    </source>
</evidence>
<evidence type="ECO:0000259" key="24">
    <source>
        <dbReference type="PROSITE" id="PS50927"/>
    </source>
</evidence>
<feature type="signal peptide" evidence="22">
    <location>
        <begin position="1"/>
        <end position="27"/>
    </location>
</feature>
<dbReference type="InterPro" id="IPR008271">
    <property type="entry name" value="Ser/Thr_kinase_AS"/>
</dbReference>
<dbReference type="GO" id="GO:0005524">
    <property type="term" value="F:ATP binding"/>
    <property type="evidence" value="ECO:0007669"/>
    <property type="project" value="UniProtKB-UniRule"/>
</dbReference>
<comment type="catalytic activity">
    <reaction evidence="18 19">
        <text>L-seryl-[protein] + ATP = O-phospho-L-seryl-[protein] + ADP + H(+)</text>
        <dbReference type="Rhea" id="RHEA:17989"/>
        <dbReference type="Rhea" id="RHEA-COMP:9863"/>
        <dbReference type="Rhea" id="RHEA-COMP:11604"/>
        <dbReference type="ChEBI" id="CHEBI:15378"/>
        <dbReference type="ChEBI" id="CHEBI:29999"/>
        <dbReference type="ChEBI" id="CHEBI:30616"/>
        <dbReference type="ChEBI" id="CHEBI:83421"/>
        <dbReference type="ChEBI" id="CHEBI:456216"/>
        <dbReference type="EC" id="2.7.11.1"/>
    </reaction>
</comment>
<evidence type="ECO:0000256" key="15">
    <source>
        <dbReference type="ARBA" id="ARBA00023170"/>
    </source>
</evidence>
<keyword evidence="3 19" id="KW-0723">Serine/threonine-protein kinase</keyword>
<keyword evidence="4" id="KW-0245">EGF-like domain</keyword>
<dbReference type="PROSITE" id="PS50011">
    <property type="entry name" value="PROTEIN_KINASE_DOM"/>
    <property type="match status" value="1"/>
</dbReference>
<evidence type="ECO:0000256" key="3">
    <source>
        <dbReference type="ARBA" id="ARBA00022527"/>
    </source>
</evidence>
<dbReference type="CDD" id="cd00028">
    <property type="entry name" value="B_lectin"/>
    <property type="match status" value="1"/>
</dbReference>
<dbReference type="InterPro" id="IPR000858">
    <property type="entry name" value="S_locus_glycoprot_dom"/>
</dbReference>
<accession>A0AAN8VE81</accession>
<gene>
    <name evidence="26" type="ORF">RJ641_002059</name>
</gene>
<dbReference type="FunFam" id="2.90.10.10:FF:000005">
    <property type="entry name" value="G-type lectin S-receptor-like serine/threonine-protein kinase"/>
    <property type="match status" value="1"/>
</dbReference>
<evidence type="ECO:0000259" key="23">
    <source>
        <dbReference type="PROSITE" id="PS50011"/>
    </source>
</evidence>
<keyword evidence="7 22" id="KW-0732">Signal</keyword>
<dbReference type="InterPro" id="IPR024171">
    <property type="entry name" value="SRK-like_kinase"/>
</dbReference>
<keyword evidence="11 19" id="KW-0067">ATP-binding</keyword>
<evidence type="ECO:0000256" key="6">
    <source>
        <dbReference type="ARBA" id="ARBA00022692"/>
    </source>
</evidence>
<evidence type="ECO:0000256" key="1">
    <source>
        <dbReference type="ARBA" id="ARBA00004251"/>
    </source>
</evidence>
<dbReference type="Gene3D" id="2.90.10.10">
    <property type="entry name" value="Bulb-type lectin domain"/>
    <property type="match status" value="1"/>
</dbReference>
<evidence type="ECO:0000313" key="27">
    <source>
        <dbReference type="Proteomes" id="UP001370490"/>
    </source>
</evidence>